<dbReference type="EMBL" id="AJWK01022843">
    <property type="status" value="NOT_ANNOTATED_CDS"/>
    <property type="molecule type" value="Genomic_DNA"/>
</dbReference>
<dbReference type="Proteomes" id="UP000092461">
    <property type="component" value="Unassembled WGS sequence"/>
</dbReference>
<dbReference type="InterPro" id="IPR026817">
    <property type="entry name" value="Ect2"/>
</dbReference>
<feature type="domain" description="BRCT" evidence="3">
    <location>
        <begin position="130"/>
        <end position="237"/>
    </location>
</feature>
<dbReference type="SUPFAM" id="SSF52113">
    <property type="entry name" value="BRCT domain"/>
    <property type="match status" value="4"/>
</dbReference>
<dbReference type="GO" id="GO:0005096">
    <property type="term" value="F:GTPase activator activity"/>
    <property type="evidence" value="ECO:0007669"/>
    <property type="project" value="InterPro"/>
</dbReference>
<dbReference type="EMBL" id="AJWK01022845">
    <property type="status" value="NOT_ANNOTATED_CDS"/>
    <property type="molecule type" value="Genomic_DNA"/>
</dbReference>
<dbReference type="SMART" id="SM00325">
    <property type="entry name" value="RhoGEF"/>
    <property type="match status" value="1"/>
</dbReference>
<dbReference type="GO" id="GO:0005938">
    <property type="term" value="C:cell cortex"/>
    <property type="evidence" value="ECO:0007669"/>
    <property type="project" value="TreeGrafter"/>
</dbReference>
<dbReference type="InterPro" id="IPR000219">
    <property type="entry name" value="DH_dom"/>
</dbReference>
<dbReference type="SUPFAM" id="SSF48065">
    <property type="entry name" value="DBL homology domain (DH-domain)"/>
    <property type="match status" value="1"/>
</dbReference>
<dbReference type="EMBL" id="AJWK01022842">
    <property type="status" value="NOT_ANNOTATED_CDS"/>
    <property type="molecule type" value="Genomic_DNA"/>
</dbReference>
<dbReference type="GO" id="GO:0005085">
    <property type="term" value="F:guanyl-nucleotide exchange factor activity"/>
    <property type="evidence" value="ECO:0007669"/>
    <property type="project" value="InterPro"/>
</dbReference>
<dbReference type="EMBL" id="AJWK01022840">
    <property type="status" value="NOT_ANNOTATED_CDS"/>
    <property type="molecule type" value="Genomic_DNA"/>
</dbReference>
<dbReference type="Pfam" id="PF21242">
    <property type="entry name" value="ECT2_PH"/>
    <property type="match status" value="1"/>
</dbReference>
<name>A0A1B0CPY3_LUTLO</name>
<dbReference type="InterPro" id="IPR035899">
    <property type="entry name" value="DBL_dom_sf"/>
</dbReference>
<accession>A0A1B0CPY3</accession>
<sequence length="1171" mass="131439">MFEAIHKSKHRILGPPALKQLFLAKDVLPSSNRPIYNYAMKGVITCFTGIRKKEELTHLVSLIHAMGGKIRKDMNSRITHLICNNSGGEKYQYAMTFRLTVVRSDWVLAAWERRNEMDFSANEEDFSRMHRTKAFEGQRICFFGFSPDEHQHMVDVLVANGGAPANIDDPECTHVTHLVSLIHAMGGKIRKDMNSRITHLICNNSGGEKYQYAMTFRLTVVRSDWVLAAWERRNEMDFSANEEDFSRMHRTKAFEGQRICFFGFSPDEHQHMVDVLVANGGAPANIDDPECTHVVMSNTGDHFPEILNPSPELSVLEPPQKQCANTDGGGPLLTSSPVQEAKGVVEEVGTAAQVAQGDGEERFSPIAGRSEESFVGVVLQPINEEDDESTLKRKRDSFDNISMVSIDSLAPSSHTEAQYELHDAHFEYFSPIGRTSVDPNASLTSITSIESSTLNESIRKPMREVFRGMKERITRASKKDFVQTPKSSKSGRLGRFGKKDDGAEDADETLDVANATLIEGEDEATCGGFKTPIAPSKSHPTVGRHSVCGTPTDYPTACRSDTNNARKSLIQASSSVPTSSILPIVDEHAVHSKLDVINSKTHILKADWFWYTIQNGFADETDYRFDDYLDSIANTPCSDRRDSLPVTFNKRKRKRLSRTIKEELTPLGLGKRRSSVSDAGLLSVSGSFLECTASPDKNDVSKPIPEAEVTPDVPVSTKKQSMRYNHFLDFYQTESNYVGILDTIVKLFKEPLEKMADSNPSDALLNKSEIRAIFSNFLPIHDVHWKMLNSIEELQVNWAEDCLIGKIILDHRDDLIKAYPPYVNFFEQMKDALILCDNQKPRFHAFLKINQAKPECGRQSLQDLMIRPVQRLPSISLLINDILKHTPKSNPDAKKLEEALRAIKEVMTYINEDKRKTDGQIAMFDIFNDIDNCPPDLVSAQRSLVSKCEVTELSDQLSGRGDSLMLCLFTDNIEVCKKRSLKSYKHIKLIPLSSIRFVVDIRDSPRAFALSCRLSKENKDKEYYFSINEEEVDKTMYLRSLCKQLAENSCRADADQFLASVDSTELSIDISDLNIGTLSKAFKFATRTRLKVGRAFSFNKTPSKLKRAVSTMMTNSLTPASQLAQMKLASCNNINEIGEEEKVSKKEPLIAPMSVQPTRKANALLAGMRRI</sequence>
<proteinExistence type="predicted"/>
<reference evidence="4" key="1">
    <citation type="submission" date="2020-05" db="UniProtKB">
        <authorList>
            <consortium name="EnsemblMetazoa"/>
        </authorList>
    </citation>
    <scope>IDENTIFICATION</scope>
    <source>
        <strain evidence="4">Jacobina</strain>
    </source>
</reference>
<dbReference type="EMBL" id="AJWK01022841">
    <property type="status" value="NOT_ANNOTATED_CDS"/>
    <property type="molecule type" value="Genomic_DNA"/>
</dbReference>
<dbReference type="EMBL" id="AJWK01022844">
    <property type="status" value="NOT_ANNOTATED_CDS"/>
    <property type="molecule type" value="Genomic_DNA"/>
</dbReference>
<dbReference type="InterPro" id="IPR036420">
    <property type="entry name" value="BRCT_dom_sf"/>
</dbReference>
<feature type="domain" description="DH" evidence="2">
    <location>
        <begin position="722"/>
        <end position="913"/>
    </location>
</feature>
<evidence type="ECO:0000259" key="2">
    <source>
        <dbReference type="PROSITE" id="PS50010"/>
    </source>
</evidence>
<dbReference type="SMART" id="SM00292">
    <property type="entry name" value="BRCT"/>
    <property type="match status" value="3"/>
</dbReference>
<dbReference type="SUPFAM" id="SSF50729">
    <property type="entry name" value="PH domain-like"/>
    <property type="match status" value="1"/>
</dbReference>
<dbReference type="PANTHER" id="PTHR16777:SF2">
    <property type="entry name" value="PROTEIN ECT2"/>
    <property type="match status" value="1"/>
</dbReference>
<evidence type="ECO:0000313" key="4">
    <source>
        <dbReference type="EnsemblMetazoa" id="LLOJ006932-PA"/>
    </source>
</evidence>
<dbReference type="GO" id="GO:0005634">
    <property type="term" value="C:nucleus"/>
    <property type="evidence" value="ECO:0007669"/>
    <property type="project" value="InterPro"/>
</dbReference>
<dbReference type="InterPro" id="IPR001357">
    <property type="entry name" value="BRCT_dom"/>
</dbReference>
<dbReference type="PROSITE" id="PS50172">
    <property type="entry name" value="BRCT"/>
    <property type="match status" value="2"/>
</dbReference>
<dbReference type="PROSITE" id="PS50010">
    <property type="entry name" value="DH_2"/>
    <property type="match status" value="1"/>
</dbReference>
<evidence type="ECO:0000259" key="3">
    <source>
        <dbReference type="PROSITE" id="PS50172"/>
    </source>
</evidence>
<dbReference type="GO" id="GO:0007399">
    <property type="term" value="P:nervous system development"/>
    <property type="evidence" value="ECO:0007669"/>
    <property type="project" value="TreeGrafter"/>
</dbReference>
<dbReference type="Pfam" id="PF00621">
    <property type="entry name" value="RhoGEF"/>
    <property type="match status" value="1"/>
</dbReference>
<dbReference type="GO" id="GO:2000431">
    <property type="term" value="P:regulation of cytokinesis, actomyosin contractile ring assembly"/>
    <property type="evidence" value="ECO:0007669"/>
    <property type="project" value="InterPro"/>
</dbReference>
<dbReference type="VEuPathDB" id="VectorBase:LLONM1_002988"/>
<dbReference type="CDD" id="cd00160">
    <property type="entry name" value="RhoGEF"/>
    <property type="match status" value="1"/>
</dbReference>
<feature type="region of interest" description="Disordered" evidence="1">
    <location>
        <begin position="478"/>
        <end position="505"/>
    </location>
</feature>
<keyword evidence="5" id="KW-1185">Reference proteome</keyword>
<protein>
    <submittedName>
        <fullName evidence="4">Uncharacterized protein</fullName>
    </submittedName>
</protein>
<dbReference type="EnsemblMetazoa" id="LLOJ006932-RA">
    <property type="protein sequence ID" value="LLOJ006932-PA"/>
    <property type="gene ID" value="LLOJ006932"/>
</dbReference>
<organism evidence="4 5">
    <name type="scientific">Lutzomyia longipalpis</name>
    <name type="common">Sand fly</name>
    <dbReference type="NCBI Taxonomy" id="7200"/>
    <lineage>
        <taxon>Eukaryota</taxon>
        <taxon>Metazoa</taxon>
        <taxon>Ecdysozoa</taxon>
        <taxon>Arthropoda</taxon>
        <taxon>Hexapoda</taxon>
        <taxon>Insecta</taxon>
        <taxon>Pterygota</taxon>
        <taxon>Neoptera</taxon>
        <taxon>Endopterygota</taxon>
        <taxon>Diptera</taxon>
        <taxon>Nematocera</taxon>
        <taxon>Psychodoidea</taxon>
        <taxon>Psychodidae</taxon>
        <taxon>Lutzomyia</taxon>
        <taxon>Lutzomyia</taxon>
    </lineage>
</organism>
<dbReference type="Gene3D" id="1.20.900.10">
    <property type="entry name" value="Dbl homology (DH) domain"/>
    <property type="match status" value="1"/>
</dbReference>
<evidence type="ECO:0000313" key="5">
    <source>
        <dbReference type="Proteomes" id="UP000092461"/>
    </source>
</evidence>
<feature type="domain" description="BRCT" evidence="3">
    <location>
        <begin position="35"/>
        <end position="118"/>
    </location>
</feature>
<evidence type="ECO:0000256" key="1">
    <source>
        <dbReference type="SAM" id="MobiDB-lite"/>
    </source>
</evidence>
<dbReference type="VEuPathDB" id="VectorBase:LLOJ006932"/>
<dbReference type="AlphaFoldDB" id="A0A1B0CPY3"/>
<dbReference type="CDD" id="cd01229">
    <property type="entry name" value="PH_Ect2"/>
    <property type="match status" value="1"/>
</dbReference>
<dbReference type="PANTHER" id="PTHR16777">
    <property type="entry name" value="PROTEIN ECT2"/>
    <property type="match status" value="1"/>
</dbReference>
<dbReference type="Pfam" id="PF12738">
    <property type="entry name" value="PTCB-BRCT"/>
    <property type="match status" value="2"/>
</dbReference>
<dbReference type="InterPro" id="IPR049395">
    <property type="entry name" value="ECT2_PH"/>
</dbReference>
<dbReference type="GO" id="GO:0000281">
    <property type="term" value="P:mitotic cytokinesis"/>
    <property type="evidence" value="ECO:0007669"/>
    <property type="project" value="TreeGrafter"/>
</dbReference>
<dbReference type="Gene3D" id="3.40.50.10190">
    <property type="entry name" value="BRCT domain"/>
    <property type="match status" value="5"/>
</dbReference>